<keyword evidence="6 10" id="KW-0833">Ubl conjugation pathway</keyword>
<evidence type="ECO:0000256" key="11">
    <source>
        <dbReference type="SAM" id="MobiDB-lite"/>
    </source>
</evidence>
<keyword evidence="3 10" id="KW-0808">Transferase</keyword>
<feature type="zinc finger region" description="UBR-type" evidence="9">
    <location>
        <begin position="141"/>
        <end position="212"/>
    </location>
</feature>
<evidence type="ECO:0000256" key="4">
    <source>
        <dbReference type="ARBA" id="ARBA00022723"/>
    </source>
</evidence>
<dbReference type="GO" id="GO:0000151">
    <property type="term" value="C:ubiquitin ligase complex"/>
    <property type="evidence" value="ECO:0007669"/>
    <property type="project" value="TreeGrafter"/>
</dbReference>
<accession>A0A8R1IEI5</accession>
<dbReference type="PANTHER" id="PTHR21497">
    <property type="entry name" value="UBIQUITIN LIGASE E3 ALPHA-RELATED"/>
    <property type="match status" value="1"/>
</dbReference>
<dbReference type="GO" id="GO:0071596">
    <property type="term" value="P:ubiquitin-dependent protein catabolic process via the N-end rule pathway"/>
    <property type="evidence" value="ECO:0007669"/>
    <property type="project" value="UniProtKB-UniRule"/>
</dbReference>
<evidence type="ECO:0000256" key="10">
    <source>
        <dbReference type="RuleBase" id="RU366018"/>
    </source>
</evidence>
<dbReference type="GO" id="GO:0005737">
    <property type="term" value="C:cytoplasm"/>
    <property type="evidence" value="ECO:0007669"/>
    <property type="project" value="TreeGrafter"/>
</dbReference>
<comment type="catalytic activity">
    <reaction evidence="1 10">
        <text>S-ubiquitinyl-[E2 ubiquitin-conjugating enzyme]-L-cysteine + [acceptor protein]-L-lysine = [E2 ubiquitin-conjugating enzyme]-L-cysteine + N(6)-ubiquitinyl-[acceptor protein]-L-lysine.</text>
        <dbReference type="EC" id="2.3.2.27"/>
    </reaction>
</comment>
<comment type="pathway">
    <text evidence="2 10">Protein modification; protein ubiquitination.</text>
</comment>
<dbReference type="EC" id="2.3.2.27" evidence="10"/>
<dbReference type="PANTHER" id="PTHR21497:SF39">
    <property type="entry name" value="E3 UBIQUITIN-PROTEIN LIGASE UBR3"/>
    <property type="match status" value="1"/>
</dbReference>
<proteinExistence type="inferred from homology"/>
<dbReference type="Gene3D" id="2.10.110.30">
    <property type="match status" value="1"/>
</dbReference>
<sequence length="256" mass="29512">MPPGEPVASNSEKDEDVFSEPKEKRYQPCFKKSDPFVEPLLNFDADTSKMEEVYSAVSHWTQIALDLKAKGYPIAEGINNWKKFDAKTREDARMLDDFLNLFISKNLYAQDKPYEVLRVLIAQGTPYLEFKEKMSRVDFSIKCNTIWENDAVAYRCNTCALTPCMSLCESCFDANGHAGHDYTRFFSREGGACDCGNQDVIREQGNCPEHGDESKRPKYEMNDVCIAEYIVMKLLVRLFLDYRGWLWSHRDFPAKV</sequence>
<evidence type="ECO:0000256" key="3">
    <source>
        <dbReference type="ARBA" id="ARBA00022679"/>
    </source>
</evidence>
<dbReference type="GO" id="GO:0061630">
    <property type="term" value="F:ubiquitin protein ligase activity"/>
    <property type="evidence" value="ECO:0007669"/>
    <property type="project" value="UniProtKB-UniRule"/>
</dbReference>
<evidence type="ECO:0000256" key="8">
    <source>
        <dbReference type="ARBA" id="ARBA00046341"/>
    </source>
</evidence>
<evidence type="ECO:0000313" key="13">
    <source>
        <dbReference type="EnsemblMetazoa" id="CJA24217.1"/>
    </source>
</evidence>
<evidence type="ECO:0000256" key="9">
    <source>
        <dbReference type="PROSITE-ProRule" id="PRU00508"/>
    </source>
</evidence>
<evidence type="ECO:0000256" key="2">
    <source>
        <dbReference type="ARBA" id="ARBA00004906"/>
    </source>
</evidence>
<keyword evidence="7 10" id="KW-0862">Zinc</keyword>
<dbReference type="SMART" id="SM00396">
    <property type="entry name" value="ZnF_UBR1"/>
    <property type="match status" value="1"/>
</dbReference>
<dbReference type="Proteomes" id="UP000005237">
    <property type="component" value="Unassembled WGS sequence"/>
</dbReference>
<dbReference type="InterPro" id="IPR003126">
    <property type="entry name" value="Znf_UBR"/>
</dbReference>
<dbReference type="CDD" id="cd19673">
    <property type="entry name" value="UBR-box_UBR3"/>
    <property type="match status" value="1"/>
</dbReference>
<dbReference type="EnsemblMetazoa" id="CJA24217.1">
    <property type="protein sequence ID" value="CJA24217.1"/>
    <property type="gene ID" value="WBGene00179789"/>
</dbReference>
<comment type="function">
    <text evidence="10">Ubiquitin ligase protein which is a component of the N-end rule pathway. Recognizes and binds to proteins bearing specific N-terminal residues that are destabilizing according to the N-end rule, leading to their ubiquitination and subsequent degradation.</text>
</comment>
<evidence type="ECO:0000256" key="1">
    <source>
        <dbReference type="ARBA" id="ARBA00000900"/>
    </source>
</evidence>
<reference evidence="13" key="2">
    <citation type="submission" date="2022-06" db="UniProtKB">
        <authorList>
            <consortium name="EnsemblMetazoa"/>
        </authorList>
    </citation>
    <scope>IDENTIFICATION</scope>
    <source>
        <strain evidence="13">DF5081</strain>
    </source>
</reference>
<keyword evidence="4 10" id="KW-0479">Metal-binding</keyword>
<organism evidence="13 14">
    <name type="scientific">Caenorhabditis japonica</name>
    <dbReference type="NCBI Taxonomy" id="281687"/>
    <lineage>
        <taxon>Eukaryota</taxon>
        <taxon>Metazoa</taxon>
        <taxon>Ecdysozoa</taxon>
        <taxon>Nematoda</taxon>
        <taxon>Chromadorea</taxon>
        <taxon>Rhabditida</taxon>
        <taxon>Rhabditina</taxon>
        <taxon>Rhabditomorpha</taxon>
        <taxon>Rhabditoidea</taxon>
        <taxon>Rhabditidae</taxon>
        <taxon>Peloderinae</taxon>
        <taxon>Caenorhabditis</taxon>
    </lineage>
</organism>
<comment type="similarity">
    <text evidence="8 10">Belongs to the E3 ubiquitin-protein ligase UBR1-like family.</text>
</comment>
<dbReference type="GO" id="GO:0008270">
    <property type="term" value="F:zinc ion binding"/>
    <property type="evidence" value="ECO:0007669"/>
    <property type="project" value="UniProtKB-UniRule"/>
</dbReference>
<dbReference type="PROSITE" id="PS51157">
    <property type="entry name" value="ZF_UBR"/>
    <property type="match status" value="1"/>
</dbReference>
<dbReference type="FunFam" id="2.10.110.30:FF:000002">
    <property type="entry name" value="Putative e3 ubiquitin-protein ligase ubr3"/>
    <property type="match status" value="1"/>
</dbReference>
<evidence type="ECO:0000259" key="12">
    <source>
        <dbReference type="PROSITE" id="PS51157"/>
    </source>
</evidence>
<evidence type="ECO:0000256" key="5">
    <source>
        <dbReference type="ARBA" id="ARBA00022771"/>
    </source>
</evidence>
<dbReference type="GO" id="GO:0016567">
    <property type="term" value="P:protein ubiquitination"/>
    <property type="evidence" value="ECO:0007669"/>
    <property type="project" value="UniProtKB-UniRule"/>
</dbReference>
<feature type="region of interest" description="Disordered" evidence="11">
    <location>
        <begin position="1"/>
        <end position="25"/>
    </location>
</feature>
<evidence type="ECO:0000256" key="6">
    <source>
        <dbReference type="ARBA" id="ARBA00022786"/>
    </source>
</evidence>
<keyword evidence="14" id="KW-1185">Reference proteome</keyword>
<evidence type="ECO:0000256" key="7">
    <source>
        <dbReference type="ARBA" id="ARBA00022833"/>
    </source>
</evidence>
<protein>
    <recommendedName>
        <fullName evidence="10">E3 ubiquitin-protein ligase</fullName>
        <ecNumber evidence="10">2.3.2.27</ecNumber>
    </recommendedName>
</protein>
<reference evidence="14" key="1">
    <citation type="submission" date="2010-08" db="EMBL/GenBank/DDBJ databases">
        <authorList>
            <consortium name="Caenorhabditis japonica Sequencing Consortium"/>
            <person name="Wilson R.K."/>
        </authorList>
    </citation>
    <scope>NUCLEOTIDE SEQUENCE [LARGE SCALE GENOMIC DNA]</scope>
    <source>
        <strain evidence="14">DF5081</strain>
    </source>
</reference>
<dbReference type="InterPro" id="IPR039164">
    <property type="entry name" value="UBR1-like"/>
</dbReference>
<dbReference type="AlphaFoldDB" id="A0A8R1IEI5"/>
<name>A0A8R1IEI5_CAEJA</name>
<feature type="domain" description="UBR-type" evidence="12">
    <location>
        <begin position="141"/>
        <end position="212"/>
    </location>
</feature>
<dbReference type="Pfam" id="PF02207">
    <property type="entry name" value="zf-UBR"/>
    <property type="match status" value="1"/>
</dbReference>
<keyword evidence="5 10" id="KW-0863">Zinc-finger</keyword>
<evidence type="ECO:0000313" key="14">
    <source>
        <dbReference type="Proteomes" id="UP000005237"/>
    </source>
</evidence>